<dbReference type="RefSeq" id="XP_031919217.1">
    <property type="nucleotide sequence ID" value="XM_032053090.1"/>
</dbReference>
<protein>
    <submittedName>
        <fullName evidence="1">Uncharacterized protein</fullName>
    </submittedName>
</protein>
<evidence type="ECO:0000313" key="1">
    <source>
        <dbReference type="EMBL" id="KAE8143154.1"/>
    </source>
</evidence>
<dbReference type="EMBL" id="ML743552">
    <property type="protein sequence ID" value="KAE8143154.1"/>
    <property type="molecule type" value="Genomic_DNA"/>
</dbReference>
<keyword evidence="2" id="KW-1185">Reference proteome</keyword>
<dbReference type="AlphaFoldDB" id="A0A5N6T9V4"/>
<dbReference type="OrthoDB" id="566138at2759"/>
<evidence type="ECO:0000313" key="2">
    <source>
        <dbReference type="Proteomes" id="UP000325672"/>
    </source>
</evidence>
<reference evidence="1 2" key="1">
    <citation type="submission" date="2019-04" db="EMBL/GenBank/DDBJ databases">
        <title>Friends and foes A comparative genomics study of 23 Aspergillus species from section Flavi.</title>
        <authorList>
            <consortium name="DOE Joint Genome Institute"/>
            <person name="Kjaerbolling I."/>
            <person name="Vesth T."/>
            <person name="Frisvad J.C."/>
            <person name="Nybo J.L."/>
            <person name="Theobald S."/>
            <person name="Kildgaard S."/>
            <person name="Isbrandt T."/>
            <person name="Kuo A."/>
            <person name="Sato A."/>
            <person name="Lyhne E.K."/>
            <person name="Kogle M.E."/>
            <person name="Wiebenga A."/>
            <person name="Kun R.S."/>
            <person name="Lubbers R.J."/>
            <person name="Makela M.R."/>
            <person name="Barry K."/>
            <person name="Chovatia M."/>
            <person name="Clum A."/>
            <person name="Daum C."/>
            <person name="Haridas S."/>
            <person name="He G."/>
            <person name="LaButti K."/>
            <person name="Lipzen A."/>
            <person name="Mondo S."/>
            <person name="Riley R."/>
            <person name="Salamov A."/>
            <person name="Simmons B.A."/>
            <person name="Magnuson J.K."/>
            <person name="Henrissat B."/>
            <person name="Mortensen U.H."/>
            <person name="Larsen T.O."/>
            <person name="Devries R.P."/>
            <person name="Grigoriev I.V."/>
            <person name="Machida M."/>
            <person name="Baker S.E."/>
            <person name="Andersen M.R."/>
        </authorList>
    </citation>
    <scope>NUCLEOTIDE SEQUENCE [LARGE SCALE GENOMIC DNA]</scope>
    <source>
        <strain evidence="1 2">CBS 117625</strain>
    </source>
</reference>
<name>A0A5N6T9V4_ASPPS</name>
<proteinExistence type="predicted"/>
<sequence length="72" mass="8243">MTEFFDSPGPMAKLAADFRVFPEILLGRLSNSPQLGSWTQKLGTCHRTLVRNLRVQRSKWYVTLISSRCSEL</sequence>
<accession>A0A5N6T9V4</accession>
<dbReference type="Proteomes" id="UP000325672">
    <property type="component" value="Unassembled WGS sequence"/>
</dbReference>
<organism evidence="1 2">
    <name type="scientific">Aspergillus pseudotamarii</name>
    <dbReference type="NCBI Taxonomy" id="132259"/>
    <lineage>
        <taxon>Eukaryota</taxon>
        <taxon>Fungi</taxon>
        <taxon>Dikarya</taxon>
        <taxon>Ascomycota</taxon>
        <taxon>Pezizomycotina</taxon>
        <taxon>Eurotiomycetes</taxon>
        <taxon>Eurotiomycetidae</taxon>
        <taxon>Eurotiales</taxon>
        <taxon>Aspergillaceae</taxon>
        <taxon>Aspergillus</taxon>
        <taxon>Aspergillus subgen. Circumdati</taxon>
    </lineage>
</organism>
<gene>
    <name evidence="1" type="ORF">BDV38DRAFT_232858</name>
</gene>
<dbReference type="GeneID" id="43637300"/>